<protein>
    <submittedName>
        <fullName evidence="1">Uncharacterized protein</fullName>
    </submittedName>
</protein>
<name>A0A3E1ND89_9BACT</name>
<keyword evidence="2" id="KW-1185">Reference proteome</keyword>
<gene>
    <name evidence="1" type="ORF">DXN05_22870</name>
</gene>
<evidence type="ECO:0000313" key="2">
    <source>
        <dbReference type="Proteomes" id="UP000261284"/>
    </source>
</evidence>
<dbReference type="RefSeq" id="WP_116849636.1">
    <property type="nucleotide sequence ID" value="NZ_QTJU01000014.1"/>
</dbReference>
<dbReference type="OrthoDB" id="678636at2"/>
<dbReference type="EMBL" id="QTJU01000014">
    <property type="protein sequence ID" value="RFM25807.1"/>
    <property type="molecule type" value="Genomic_DNA"/>
</dbReference>
<sequence length="70" mass="8547">MTRVILDIPTDKMRSFVRLLHELGLDGSSIRQAIHAPYRLKNREKNLLRKIYRSYLLFDWEFYSNELEFE</sequence>
<evidence type="ECO:0000313" key="1">
    <source>
        <dbReference type="EMBL" id="RFM25807.1"/>
    </source>
</evidence>
<comment type="caution">
    <text evidence="1">The sequence shown here is derived from an EMBL/GenBank/DDBJ whole genome shotgun (WGS) entry which is preliminary data.</text>
</comment>
<dbReference type="Proteomes" id="UP000261284">
    <property type="component" value="Unassembled WGS sequence"/>
</dbReference>
<proteinExistence type="predicted"/>
<dbReference type="AlphaFoldDB" id="A0A3E1ND89"/>
<organism evidence="1 2">
    <name type="scientific">Deminuibacter soli</name>
    <dbReference type="NCBI Taxonomy" id="2291815"/>
    <lineage>
        <taxon>Bacteria</taxon>
        <taxon>Pseudomonadati</taxon>
        <taxon>Bacteroidota</taxon>
        <taxon>Chitinophagia</taxon>
        <taxon>Chitinophagales</taxon>
        <taxon>Chitinophagaceae</taxon>
        <taxon>Deminuibacter</taxon>
    </lineage>
</organism>
<accession>A0A3E1ND89</accession>
<reference evidence="1 2" key="1">
    <citation type="submission" date="2018-08" db="EMBL/GenBank/DDBJ databases">
        <title>Chitinophagaceae sp. K23C18032701, a novel bacterium isolated from forest soil.</title>
        <authorList>
            <person name="Wang C."/>
        </authorList>
    </citation>
    <scope>NUCLEOTIDE SEQUENCE [LARGE SCALE GENOMIC DNA]</scope>
    <source>
        <strain evidence="1 2">K23C18032701</strain>
    </source>
</reference>